<name>A0A0S2I1Z3_9BACT</name>
<keyword evidence="15" id="KW-1185">Reference proteome</keyword>
<feature type="binding site" evidence="12">
    <location>
        <position position="220"/>
    </location>
    <ligand>
        <name>K(+)</name>
        <dbReference type="ChEBI" id="CHEBI:29103"/>
    </ligand>
</feature>
<evidence type="ECO:0000256" key="7">
    <source>
        <dbReference type="ARBA" id="ARBA00022692"/>
    </source>
</evidence>
<keyword evidence="5" id="KW-0997">Cell inner membrane</keyword>
<dbReference type="GO" id="GO:0046872">
    <property type="term" value="F:metal ion binding"/>
    <property type="evidence" value="ECO:0007669"/>
    <property type="project" value="UniProtKB-KW"/>
</dbReference>
<evidence type="ECO:0000256" key="9">
    <source>
        <dbReference type="ARBA" id="ARBA00022989"/>
    </source>
</evidence>
<dbReference type="OrthoDB" id="9810952at2"/>
<dbReference type="EMBL" id="CP013118">
    <property type="protein sequence ID" value="ALO16255.1"/>
    <property type="molecule type" value="Genomic_DNA"/>
</dbReference>
<dbReference type="Proteomes" id="UP000064893">
    <property type="component" value="Chromosome"/>
</dbReference>
<keyword evidence="12" id="KW-0479">Metal-binding</keyword>
<keyword evidence="4" id="KW-1003">Cell membrane</keyword>
<feature type="transmembrane region" description="Helical" evidence="13">
    <location>
        <begin position="236"/>
        <end position="260"/>
    </location>
</feature>
<evidence type="ECO:0000256" key="4">
    <source>
        <dbReference type="ARBA" id="ARBA00022475"/>
    </source>
</evidence>
<gene>
    <name evidence="14" type="primary">trkH</name>
    <name evidence="14" type="ORF">L21SP5_02632</name>
</gene>
<evidence type="ECO:0000256" key="5">
    <source>
        <dbReference type="ARBA" id="ARBA00022519"/>
    </source>
</evidence>
<feature type="transmembrane region" description="Helical" evidence="13">
    <location>
        <begin position="136"/>
        <end position="163"/>
    </location>
</feature>
<feature type="transmembrane region" description="Helical" evidence="13">
    <location>
        <begin position="38"/>
        <end position="58"/>
    </location>
</feature>
<reference evidence="14 15" key="1">
    <citation type="submission" date="2015-11" db="EMBL/GenBank/DDBJ databases">
        <title>Description and complete genome sequence of a novel strain predominating in hypersaline microbial mats and representing a new family of the Bacteriodetes phylum.</title>
        <authorList>
            <person name="Spring S."/>
            <person name="Bunk B."/>
            <person name="Sproer C."/>
            <person name="Klenk H.-P."/>
        </authorList>
    </citation>
    <scope>NUCLEOTIDE SEQUENCE [LARGE SCALE GENOMIC DNA]</scope>
    <source>
        <strain evidence="14 15">L21-Spi-D4</strain>
    </source>
</reference>
<dbReference type="GO" id="GO:0015379">
    <property type="term" value="F:potassium:chloride symporter activity"/>
    <property type="evidence" value="ECO:0007669"/>
    <property type="project" value="InterPro"/>
</dbReference>
<feature type="binding site" evidence="12">
    <location>
        <position position="112"/>
    </location>
    <ligand>
        <name>K(+)</name>
        <dbReference type="ChEBI" id="CHEBI:29103"/>
    </ligand>
</feature>
<keyword evidence="9 13" id="KW-1133">Transmembrane helix</keyword>
<keyword evidence="6" id="KW-0633">Potassium transport</keyword>
<dbReference type="AlphaFoldDB" id="A0A0S2I1Z3"/>
<keyword evidence="3" id="KW-0813">Transport</keyword>
<feature type="transmembrane region" description="Helical" evidence="13">
    <location>
        <begin position="184"/>
        <end position="207"/>
    </location>
</feature>
<keyword evidence="11 13" id="KW-0472">Membrane</keyword>
<dbReference type="InterPro" id="IPR003445">
    <property type="entry name" value="Cat_transpt"/>
</dbReference>
<feature type="transmembrane region" description="Helical" evidence="13">
    <location>
        <begin position="272"/>
        <end position="294"/>
    </location>
</feature>
<evidence type="ECO:0000256" key="8">
    <source>
        <dbReference type="ARBA" id="ARBA00022958"/>
    </source>
</evidence>
<evidence type="ECO:0000256" key="3">
    <source>
        <dbReference type="ARBA" id="ARBA00022448"/>
    </source>
</evidence>
<dbReference type="KEGG" id="blq:L21SP5_02632"/>
<dbReference type="RefSeq" id="WP_057953643.1">
    <property type="nucleotide sequence ID" value="NZ_CP013118.1"/>
</dbReference>
<dbReference type="NCBIfam" id="TIGR00933">
    <property type="entry name" value="2a38"/>
    <property type="match status" value="1"/>
</dbReference>
<evidence type="ECO:0000313" key="15">
    <source>
        <dbReference type="Proteomes" id="UP000064893"/>
    </source>
</evidence>
<keyword evidence="8 12" id="KW-0630">Potassium</keyword>
<organism evidence="14 15">
    <name type="scientific">Salinivirga cyanobacteriivorans</name>
    <dbReference type="NCBI Taxonomy" id="1307839"/>
    <lineage>
        <taxon>Bacteria</taxon>
        <taxon>Pseudomonadati</taxon>
        <taxon>Bacteroidota</taxon>
        <taxon>Bacteroidia</taxon>
        <taxon>Bacteroidales</taxon>
        <taxon>Salinivirgaceae</taxon>
        <taxon>Salinivirga</taxon>
    </lineage>
</organism>
<evidence type="ECO:0000256" key="12">
    <source>
        <dbReference type="PIRSR" id="PIRSR006247-1"/>
    </source>
</evidence>
<dbReference type="PATRIC" id="fig|1307839.3.peg.2763"/>
<evidence type="ECO:0000256" key="6">
    <source>
        <dbReference type="ARBA" id="ARBA00022538"/>
    </source>
</evidence>
<comment type="subcellular location">
    <subcellularLocation>
        <location evidence="1">Cell inner membrane</location>
        <topology evidence="1">Multi-pass membrane protein</topology>
    </subcellularLocation>
</comment>
<keyword evidence="10" id="KW-0406">Ion transport</keyword>
<sequence length="483" mass="53080">MLNRKIILLILGILLLIEAFFLFVSGLVSLGFEGTDAPAFFISGGIAFLVGSVSFYYNRTANKELGKREGFLIVSLVWVVFSLFGSLPFIISGEIPSFTDAFFETISGFTTTGASILNDIESMPHGLLFWRSLTQWLGGMGIIVLSLSILPFLGIGGMQLFSAEVPGLTPDKLHPKVKETAKRLWVIYSLFTLAEFLLLLGGGMGWFDALNHSFTTMATGGYSTKQASIAYFNSPYIHYVIAIFMFIAGTNFTLSYFALHGKLGKVWKNEEFRYYLGFVLAFTILVTLGLYYIMDSLTLEKSFRDALFQVVSIVTTTGFATADYAVWGQFLLFVIFALMFFGGSAGSTGGGIKIVRIVVVIKNSYYEVKRLLHPKAVLPVRLNRKVMSEKVVMNVLAFIVFYFVIFVLGVGIMSSIGLDFKTAMGAVAASLGNIGPGIGGVGPTENFAFIPDAGKWFLAFLMLLGRLELFTVLAILTPVFWRS</sequence>
<evidence type="ECO:0000256" key="1">
    <source>
        <dbReference type="ARBA" id="ARBA00004429"/>
    </source>
</evidence>
<feature type="binding site" evidence="12">
    <location>
        <position position="316"/>
    </location>
    <ligand>
        <name>K(+)</name>
        <dbReference type="ChEBI" id="CHEBI:29103"/>
    </ligand>
</feature>
<dbReference type="STRING" id="1307839.L21SP5_02632"/>
<evidence type="ECO:0000313" key="14">
    <source>
        <dbReference type="EMBL" id="ALO16255.1"/>
    </source>
</evidence>
<feature type="transmembrane region" description="Helical" evidence="13">
    <location>
        <begin position="7"/>
        <end position="32"/>
    </location>
</feature>
<feature type="binding site" evidence="12">
    <location>
        <position position="433"/>
    </location>
    <ligand>
        <name>K(+)</name>
        <dbReference type="ChEBI" id="CHEBI:29103"/>
    </ligand>
</feature>
<evidence type="ECO:0000256" key="10">
    <source>
        <dbReference type="ARBA" id="ARBA00023065"/>
    </source>
</evidence>
<dbReference type="PANTHER" id="PTHR32024:SF2">
    <property type="entry name" value="TRK SYSTEM POTASSIUM UPTAKE PROTEIN TRKG-RELATED"/>
    <property type="match status" value="1"/>
</dbReference>
<comment type="similarity">
    <text evidence="2">Belongs to the TrkH potassium transport family.</text>
</comment>
<evidence type="ECO:0000256" key="11">
    <source>
        <dbReference type="ARBA" id="ARBA00023136"/>
    </source>
</evidence>
<dbReference type="InterPro" id="IPR004772">
    <property type="entry name" value="TrkH"/>
</dbReference>
<evidence type="ECO:0000256" key="13">
    <source>
        <dbReference type="SAM" id="Phobius"/>
    </source>
</evidence>
<feature type="transmembrane region" description="Helical" evidence="13">
    <location>
        <begin position="391"/>
        <end position="416"/>
    </location>
</feature>
<feature type="binding site" evidence="12">
    <location>
        <position position="111"/>
    </location>
    <ligand>
        <name>K(+)</name>
        <dbReference type="ChEBI" id="CHEBI:29103"/>
    </ligand>
</feature>
<accession>A0A0S2I1Z3</accession>
<dbReference type="Pfam" id="PF02386">
    <property type="entry name" value="TrkH"/>
    <property type="match status" value="1"/>
</dbReference>
<dbReference type="PIRSF" id="PIRSF006247">
    <property type="entry name" value="TrkH"/>
    <property type="match status" value="1"/>
</dbReference>
<feature type="binding site" evidence="12">
    <location>
        <position position="317"/>
    </location>
    <ligand>
        <name>K(+)</name>
        <dbReference type="ChEBI" id="CHEBI:29103"/>
    </ligand>
</feature>
<evidence type="ECO:0000256" key="2">
    <source>
        <dbReference type="ARBA" id="ARBA00009137"/>
    </source>
</evidence>
<proteinExistence type="inferred from homology"/>
<protein>
    <submittedName>
        <fullName evidence="14">Trk system potassium uptake protein TrkH</fullName>
    </submittedName>
</protein>
<dbReference type="GO" id="GO:0005886">
    <property type="term" value="C:plasma membrane"/>
    <property type="evidence" value="ECO:0007669"/>
    <property type="project" value="UniProtKB-SubCell"/>
</dbReference>
<dbReference type="PANTHER" id="PTHR32024">
    <property type="entry name" value="TRK SYSTEM POTASSIUM UPTAKE PROTEIN TRKG-RELATED"/>
    <property type="match status" value="1"/>
</dbReference>
<feature type="transmembrane region" description="Helical" evidence="13">
    <location>
        <begin position="456"/>
        <end position="481"/>
    </location>
</feature>
<feature type="transmembrane region" description="Helical" evidence="13">
    <location>
        <begin position="70"/>
        <end position="91"/>
    </location>
</feature>
<keyword evidence="7 13" id="KW-0812">Transmembrane</keyword>
<feature type="transmembrane region" description="Helical" evidence="13">
    <location>
        <begin position="324"/>
        <end position="346"/>
    </location>
</feature>